<evidence type="ECO:0000313" key="3">
    <source>
        <dbReference type="Proteomes" id="UP000007306"/>
    </source>
</evidence>
<reference evidence="3" key="2">
    <citation type="submission" date="2018-04" db="EMBL/GenBank/DDBJ databases">
        <title>OglaRS2 (Oryza glaberrima Reference Sequence Version 2).</title>
        <authorList>
            <person name="Zhang J."/>
            <person name="Kudrna D."/>
            <person name="Lee S."/>
            <person name="Talag J."/>
            <person name="Rajasekar S."/>
            <person name="Wing R.A."/>
        </authorList>
    </citation>
    <scope>NUCLEOTIDE SEQUENCE [LARGE SCALE GENOMIC DNA]</scope>
    <source>
        <strain evidence="3">cv. IRGC 96717</strain>
    </source>
</reference>
<protein>
    <submittedName>
        <fullName evidence="2">Uncharacterized protein</fullName>
    </submittedName>
</protein>
<sequence>MARHKSSPPAIRRRGVGMLRWAVRVASSIVLWTALLHLSSLLGLPRPPLLAARPSCLGGGGGGGSNSSASSAVTVAAADEVGRLAPPAVPRRSEWFLSC</sequence>
<evidence type="ECO:0000256" key="1">
    <source>
        <dbReference type="SAM" id="Phobius"/>
    </source>
</evidence>
<name>I1QRY1_ORYGL</name>
<keyword evidence="1" id="KW-0472">Membrane</keyword>
<evidence type="ECO:0000313" key="2">
    <source>
        <dbReference type="EnsemblPlants" id="ORGLA09G0181000.1"/>
    </source>
</evidence>
<accession>I1QRY1</accession>
<organism evidence="2 3">
    <name type="scientific">Oryza glaberrima</name>
    <name type="common">African rice</name>
    <dbReference type="NCBI Taxonomy" id="4538"/>
    <lineage>
        <taxon>Eukaryota</taxon>
        <taxon>Viridiplantae</taxon>
        <taxon>Streptophyta</taxon>
        <taxon>Embryophyta</taxon>
        <taxon>Tracheophyta</taxon>
        <taxon>Spermatophyta</taxon>
        <taxon>Magnoliopsida</taxon>
        <taxon>Liliopsida</taxon>
        <taxon>Poales</taxon>
        <taxon>Poaceae</taxon>
        <taxon>BOP clade</taxon>
        <taxon>Oryzoideae</taxon>
        <taxon>Oryzeae</taxon>
        <taxon>Oryzinae</taxon>
        <taxon>Oryza</taxon>
    </lineage>
</organism>
<reference evidence="2" key="1">
    <citation type="submission" date="2015-06" db="UniProtKB">
        <authorList>
            <consortium name="EnsemblPlants"/>
        </authorList>
    </citation>
    <scope>IDENTIFICATION</scope>
</reference>
<keyword evidence="1" id="KW-0812">Transmembrane</keyword>
<dbReference type="Proteomes" id="UP000007306">
    <property type="component" value="Unassembled WGS sequence"/>
</dbReference>
<keyword evidence="1" id="KW-1133">Transmembrane helix</keyword>
<dbReference type="EnsemblPlants" id="ORGLA09G0181000.1">
    <property type="protein sequence ID" value="ORGLA09G0181000.1"/>
    <property type="gene ID" value="ORGLA09G0181000"/>
</dbReference>
<dbReference type="Gramene" id="ORGLA09G0181000.1">
    <property type="protein sequence ID" value="ORGLA09G0181000.1"/>
    <property type="gene ID" value="ORGLA09G0181000"/>
</dbReference>
<dbReference type="HOGENOM" id="CLU_2324211_0_0_1"/>
<keyword evidence="3" id="KW-1185">Reference proteome</keyword>
<dbReference type="AlphaFoldDB" id="I1QRY1"/>
<feature type="transmembrane region" description="Helical" evidence="1">
    <location>
        <begin position="21"/>
        <end position="44"/>
    </location>
</feature>
<proteinExistence type="predicted"/>